<dbReference type="CDD" id="cd02209">
    <property type="entry name" value="cupin_XRE_C"/>
    <property type="match status" value="1"/>
</dbReference>
<keyword evidence="3" id="KW-0614">Plasmid</keyword>
<dbReference type="InterPro" id="IPR013096">
    <property type="entry name" value="Cupin_2"/>
</dbReference>
<keyword evidence="1" id="KW-0238">DNA-binding</keyword>
<dbReference type="Proteomes" id="UP000006690">
    <property type="component" value="Plasmid pEA320"/>
</dbReference>
<protein>
    <submittedName>
        <fullName evidence="3">HTH-type transcriptional regulator YdcN</fullName>
    </submittedName>
</protein>
<dbReference type="eggNOG" id="COG1396">
    <property type="taxonomic scope" value="Bacteria"/>
</dbReference>
<dbReference type="AlphaFoldDB" id="A0A0H3L7S5"/>
<dbReference type="SUPFAM" id="SSF47413">
    <property type="entry name" value="lambda repressor-like DNA-binding domains"/>
    <property type="match status" value="1"/>
</dbReference>
<dbReference type="GO" id="GO:0003677">
    <property type="term" value="F:DNA binding"/>
    <property type="evidence" value="ECO:0007669"/>
    <property type="project" value="UniProtKB-KW"/>
</dbReference>
<sequence length="183" mass="19980">MMSTPIDIIARGLVRERQRAGLTLAEVARRAGIAKSTLSQLEAGNGNPGIETLWSLCVALNIPFARLMEPETNRLQVIRRGEGPTVAAEQADYKAVLLATCPPGARRDIYLLHIQPGSERCSQPHSPNTIEHLILTQGRAEVGPVDSPVELEVGDYISYPGDTEHIFRALEPETLAVLVMEHV</sequence>
<feature type="domain" description="HTH cro/C1-type" evidence="2">
    <location>
        <begin position="13"/>
        <end position="67"/>
    </location>
</feature>
<evidence type="ECO:0000313" key="4">
    <source>
        <dbReference type="Proteomes" id="UP000006690"/>
    </source>
</evidence>
<evidence type="ECO:0000256" key="1">
    <source>
        <dbReference type="ARBA" id="ARBA00023125"/>
    </source>
</evidence>
<dbReference type="InterPro" id="IPR050807">
    <property type="entry name" value="TransReg_Diox_bact_type"/>
</dbReference>
<dbReference type="Pfam" id="PF01381">
    <property type="entry name" value="HTH_3"/>
    <property type="match status" value="1"/>
</dbReference>
<dbReference type="Gene3D" id="2.60.120.10">
    <property type="entry name" value="Jelly Rolls"/>
    <property type="match status" value="1"/>
</dbReference>
<geneLocation type="plasmid" evidence="3 4">
    <name>pEA320</name>
</geneLocation>
<dbReference type="HOGENOM" id="CLU_085376_5_2_6"/>
<dbReference type="GO" id="GO:0005829">
    <property type="term" value="C:cytosol"/>
    <property type="evidence" value="ECO:0007669"/>
    <property type="project" value="TreeGrafter"/>
</dbReference>
<dbReference type="PROSITE" id="PS50943">
    <property type="entry name" value="HTH_CROC1"/>
    <property type="match status" value="1"/>
</dbReference>
<dbReference type="PANTHER" id="PTHR46797:SF1">
    <property type="entry name" value="METHYLPHOSPHONATE SYNTHASE"/>
    <property type="match status" value="1"/>
</dbReference>
<dbReference type="CDD" id="cd00093">
    <property type="entry name" value="HTH_XRE"/>
    <property type="match status" value="1"/>
</dbReference>
<dbReference type="InterPro" id="IPR001387">
    <property type="entry name" value="Cro/C1-type_HTH"/>
</dbReference>
<proteinExistence type="predicted"/>
<dbReference type="PATRIC" id="fig|932677.3.peg.4492"/>
<dbReference type="EMBL" id="AP012033">
    <property type="protein sequence ID" value="BAK13973.1"/>
    <property type="molecule type" value="Genomic_DNA"/>
</dbReference>
<name>A0A0H3L7S5_PANAA</name>
<dbReference type="InterPro" id="IPR014710">
    <property type="entry name" value="RmlC-like_jellyroll"/>
</dbReference>
<evidence type="ECO:0000313" key="3">
    <source>
        <dbReference type="EMBL" id="BAK13973.1"/>
    </source>
</evidence>
<dbReference type="KEGG" id="paj:PAJ_p0106"/>
<reference evidence="4" key="1">
    <citation type="journal article" date="2012" name="Appl. Microbiol. Biotechnol.">
        <title>The complete genome sequence of Pantoea ananatis AJ13355, an organism with great biotechnological potential.</title>
        <authorList>
            <person name="Hara Y."/>
            <person name="Kadotani N."/>
            <person name="Izui H."/>
            <person name="Katashkina J.I."/>
            <person name="Kuvaeva T.M."/>
            <person name="Andreeva I.G."/>
            <person name="Golubeva L.I."/>
            <person name="Malko D.B."/>
            <person name="Makeev V.J."/>
            <person name="Mashko S.V."/>
            <person name="Kozlov Y.I."/>
        </authorList>
    </citation>
    <scope>NUCLEOTIDE SEQUENCE [LARGE SCALE GENOMIC DNA]</scope>
    <source>
        <strain evidence="4">AJ13355</strain>
        <plasmid evidence="4">Plasmid pEA320</plasmid>
    </source>
</reference>
<dbReference type="SMART" id="SM00530">
    <property type="entry name" value="HTH_XRE"/>
    <property type="match status" value="1"/>
</dbReference>
<dbReference type="SUPFAM" id="SSF51182">
    <property type="entry name" value="RmlC-like cupins"/>
    <property type="match status" value="1"/>
</dbReference>
<accession>A0A0H3L7S5</accession>
<gene>
    <name evidence="3" type="primary">ydcN</name>
    <name evidence="3" type="ORF">PAJ_p0106</name>
</gene>
<dbReference type="GO" id="GO:0003700">
    <property type="term" value="F:DNA-binding transcription factor activity"/>
    <property type="evidence" value="ECO:0007669"/>
    <property type="project" value="TreeGrafter"/>
</dbReference>
<dbReference type="InterPro" id="IPR010982">
    <property type="entry name" value="Lambda_DNA-bd_dom_sf"/>
</dbReference>
<dbReference type="Pfam" id="PF07883">
    <property type="entry name" value="Cupin_2"/>
    <property type="match status" value="1"/>
</dbReference>
<dbReference type="InterPro" id="IPR011051">
    <property type="entry name" value="RmlC_Cupin_sf"/>
</dbReference>
<dbReference type="PANTHER" id="PTHR46797">
    <property type="entry name" value="HTH-TYPE TRANSCRIPTIONAL REGULATOR"/>
    <property type="match status" value="1"/>
</dbReference>
<evidence type="ECO:0000259" key="2">
    <source>
        <dbReference type="PROSITE" id="PS50943"/>
    </source>
</evidence>
<dbReference type="Gene3D" id="1.10.260.40">
    <property type="entry name" value="lambda repressor-like DNA-binding domains"/>
    <property type="match status" value="1"/>
</dbReference>
<organism evidence="3 4">
    <name type="scientific">Pantoea ananatis (strain AJ13355)</name>
    <dbReference type="NCBI Taxonomy" id="932677"/>
    <lineage>
        <taxon>Bacteria</taxon>
        <taxon>Pseudomonadati</taxon>
        <taxon>Pseudomonadota</taxon>
        <taxon>Gammaproteobacteria</taxon>
        <taxon>Enterobacterales</taxon>
        <taxon>Erwiniaceae</taxon>
        <taxon>Pantoea</taxon>
    </lineage>
</organism>